<dbReference type="PROSITE" id="PS01124">
    <property type="entry name" value="HTH_ARAC_FAMILY_2"/>
    <property type="match status" value="1"/>
</dbReference>
<protein>
    <submittedName>
        <fullName evidence="5">Transcriptional regulator</fullName>
    </submittedName>
</protein>
<dbReference type="SUPFAM" id="SSF46689">
    <property type="entry name" value="Homeodomain-like"/>
    <property type="match status" value="1"/>
</dbReference>
<dbReference type="InterPro" id="IPR018060">
    <property type="entry name" value="HTH_AraC"/>
</dbReference>
<evidence type="ECO:0000313" key="5">
    <source>
        <dbReference type="EMBL" id="OBP69628.1"/>
    </source>
</evidence>
<evidence type="ECO:0000256" key="2">
    <source>
        <dbReference type="ARBA" id="ARBA00023125"/>
    </source>
</evidence>
<evidence type="ECO:0000256" key="3">
    <source>
        <dbReference type="ARBA" id="ARBA00023163"/>
    </source>
</evidence>
<comment type="caution">
    <text evidence="5">The sequence shown here is derived from an EMBL/GenBank/DDBJ whole genome shotgun (WGS) entry which is preliminary data.</text>
</comment>
<dbReference type="InterPro" id="IPR020449">
    <property type="entry name" value="Tscrpt_reg_AraC-type_HTH"/>
</dbReference>
<accession>A0A1A5I0S4</accession>
<keyword evidence="1" id="KW-0805">Transcription regulation</keyword>
<dbReference type="Pfam" id="PF12833">
    <property type="entry name" value="HTH_18"/>
    <property type="match status" value="1"/>
</dbReference>
<dbReference type="GO" id="GO:0043565">
    <property type="term" value="F:sequence-specific DNA binding"/>
    <property type="evidence" value="ECO:0007669"/>
    <property type="project" value="InterPro"/>
</dbReference>
<dbReference type="Proteomes" id="UP000093748">
    <property type="component" value="Unassembled WGS sequence"/>
</dbReference>
<dbReference type="PRINTS" id="PR00032">
    <property type="entry name" value="HTHARAC"/>
</dbReference>
<dbReference type="OrthoDB" id="8004517at2"/>
<evidence type="ECO:0000256" key="1">
    <source>
        <dbReference type="ARBA" id="ARBA00023015"/>
    </source>
</evidence>
<sequence>MANAAPAGWNAHAILEPLANPAAEPTLVVPEQTPIPCFEFSTGDLPPKDQFAAWRQSFATMLDFVEPGDTEAGFAGTQVIWDLGDLALAQVSTNGLDFTSLAGHVRRDPVDHWLVTLIQDGRSQTITPSKSFDGDAGSVQVHPLGRVFEGSVTDSEMLLLFVPRDFCRDMSWGLAAAEFSVLRGGMGPLLADYLASLVQRLPTMGVNDLPGLLSATRAMLQVCIAPSPDHLTEAHDPISATLLERARRFVQHHLFQPDLSIEQMTRELGISRSRLYRLFEASGGIVHYIQHRRLLAAHAALADPNDRRRILDIADEYGFGDGAEFSRAFRREFGYCPSEVRTGVKNGPSHRHMDEVETAAPGLRLGQLLRRLQAQ</sequence>
<dbReference type="Gene3D" id="1.10.10.60">
    <property type="entry name" value="Homeodomain-like"/>
    <property type="match status" value="1"/>
</dbReference>
<keyword evidence="3" id="KW-0804">Transcription</keyword>
<dbReference type="InterPro" id="IPR009057">
    <property type="entry name" value="Homeodomain-like_sf"/>
</dbReference>
<reference evidence="6" key="1">
    <citation type="submission" date="2016-06" db="EMBL/GenBank/DDBJ databases">
        <title>NZP2037 Pacbio-Illumina hybrid assembly.</title>
        <authorList>
            <person name="Ramsay J.P."/>
        </authorList>
    </citation>
    <scope>NUCLEOTIDE SEQUENCE [LARGE SCALE GENOMIC DNA]</scope>
    <source>
        <strain evidence="6">R7ANS::ICEMlSym2042</strain>
    </source>
</reference>
<dbReference type="InterPro" id="IPR050204">
    <property type="entry name" value="AraC_XylS_family_regulators"/>
</dbReference>
<dbReference type="GO" id="GO:0003700">
    <property type="term" value="F:DNA-binding transcription factor activity"/>
    <property type="evidence" value="ECO:0007669"/>
    <property type="project" value="InterPro"/>
</dbReference>
<proteinExistence type="predicted"/>
<dbReference type="PANTHER" id="PTHR46796">
    <property type="entry name" value="HTH-TYPE TRANSCRIPTIONAL ACTIVATOR RHAS-RELATED"/>
    <property type="match status" value="1"/>
</dbReference>
<dbReference type="EMBL" id="LZTJ01000034">
    <property type="protein sequence ID" value="OBP69628.1"/>
    <property type="molecule type" value="Genomic_DNA"/>
</dbReference>
<dbReference type="PANTHER" id="PTHR46796:SF6">
    <property type="entry name" value="ARAC SUBFAMILY"/>
    <property type="match status" value="1"/>
</dbReference>
<gene>
    <name evidence="5" type="ORF">BAE39_24100</name>
</gene>
<evidence type="ECO:0000313" key="6">
    <source>
        <dbReference type="Proteomes" id="UP000093748"/>
    </source>
</evidence>
<feature type="domain" description="HTH araC/xylS-type" evidence="4">
    <location>
        <begin position="244"/>
        <end position="343"/>
    </location>
</feature>
<organism evidence="5 6">
    <name type="scientific">Rhizobium loti</name>
    <name type="common">Mesorhizobium loti</name>
    <dbReference type="NCBI Taxonomy" id="381"/>
    <lineage>
        <taxon>Bacteria</taxon>
        <taxon>Pseudomonadati</taxon>
        <taxon>Pseudomonadota</taxon>
        <taxon>Alphaproteobacteria</taxon>
        <taxon>Hyphomicrobiales</taxon>
        <taxon>Phyllobacteriaceae</taxon>
        <taxon>Mesorhizobium</taxon>
    </lineage>
</organism>
<evidence type="ECO:0000259" key="4">
    <source>
        <dbReference type="PROSITE" id="PS01124"/>
    </source>
</evidence>
<dbReference type="SMART" id="SM00342">
    <property type="entry name" value="HTH_ARAC"/>
    <property type="match status" value="1"/>
</dbReference>
<name>A0A1A5I0S4_RHILI</name>
<dbReference type="AlphaFoldDB" id="A0A1A5I0S4"/>
<keyword evidence="2" id="KW-0238">DNA-binding</keyword>